<evidence type="ECO:0000313" key="1">
    <source>
        <dbReference type="EMBL" id="QAA83223.1"/>
    </source>
</evidence>
<dbReference type="OrthoDB" id="1110633at2"/>
<dbReference type="Gene3D" id="3.10.20.310">
    <property type="entry name" value="membrane protein fhac"/>
    <property type="match status" value="1"/>
</dbReference>
<gene>
    <name evidence="1" type="ORF">EI546_09700</name>
</gene>
<keyword evidence="2" id="KW-1185">Reference proteome</keyword>
<protein>
    <recommendedName>
        <fullName evidence="3">Bacterial surface antigen (D15) domain-containing protein</fullName>
    </recommendedName>
</protein>
<dbReference type="KEGG" id="aev:EI546_09700"/>
<organism evidence="1 2">
    <name type="scientific">Aequorivita ciconiae</name>
    <dbReference type="NCBI Taxonomy" id="2494375"/>
    <lineage>
        <taxon>Bacteria</taxon>
        <taxon>Pseudomonadati</taxon>
        <taxon>Bacteroidota</taxon>
        <taxon>Flavobacteriia</taxon>
        <taxon>Flavobacteriales</taxon>
        <taxon>Flavobacteriaceae</taxon>
        <taxon>Aequorivita</taxon>
    </lineage>
</organism>
<evidence type="ECO:0008006" key="3">
    <source>
        <dbReference type="Google" id="ProtNLM"/>
    </source>
</evidence>
<evidence type="ECO:0000313" key="2">
    <source>
        <dbReference type="Proteomes" id="UP000285517"/>
    </source>
</evidence>
<name>A0A410G7I6_9FLAO</name>
<dbReference type="Proteomes" id="UP000285517">
    <property type="component" value="Chromosome"/>
</dbReference>
<reference evidence="1 2" key="1">
    <citation type="submission" date="2019-01" db="EMBL/GenBank/DDBJ databases">
        <title>Complete genome sequencing of Aequorivita sp. H23M31.</title>
        <authorList>
            <person name="Bae J.-W."/>
        </authorList>
    </citation>
    <scope>NUCLEOTIDE SEQUENCE [LARGE SCALE GENOMIC DNA]</scope>
    <source>
        <strain evidence="1 2">H23M31</strain>
    </source>
</reference>
<accession>A0A410G7I6</accession>
<dbReference type="EMBL" id="CP034951">
    <property type="protein sequence ID" value="QAA83223.1"/>
    <property type="molecule type" value="Genomic_DNA"/>
</dbReference>
<sequence>MLILFLSLGSQLFAQDNKTVKDSTDIYKKIETYSKKSKFTKLFHKWIFRPTKREHKNVKRVKPDYKRYTGKIVRNIIINSKDPFGYSITDTTATPHSWLEKAGNTVHIKSKEMAIRNFLLLKENKPLDTFLIAESARLLRKQNFIREVKITPKSIPNSKDSVDVIITTLDSWSLVPKGSYSKSEISVGARERNIMGTGHELNVRYSNRRDDGDNAFDVSYTVPNFKNTFIASTVQYKTEYDNYFDKNISIDRPFYSPLTRWAGGILLRERYLGLEFPDDSLIKVRENIRFLAQDYWGGHAFKLLKGDSETERSTNLIVSARALIVNYREKPPVEYDSINFFSGERFYLFSTGITSRRFVEDSYIFKDGIIEDVPVGLVYSITGGVQNKNHINRMYLGGQIFYGNYFQWGFLSTNFELGTFFNKSITEQTAYSFNVSYFSNLLNLGGEWKMRQFVKPQIIIGINRLNSYGDRISLNDDVKFSAIYDISNLQENGSIEGFDGIALGTKKYVLALQTQFYSPWELWGFRLNPFVNITGGMLTGGENSFGTNKIYSSVSIGAIIRNDYLVFDSFQFSLTYYPEIPGQGDNIFKTNSYTSEDFGFEDFEIGKPHTVIYK</sequence>
<proteinExistence type="predicted"/>
<dbReference type="AlphaFoldDB" id="A0A410G7I6"/>